<dbReference type="Proteomes" id="UP000070578">
    <property type="component" value="Unassembled WGS sequence"/>
</dbReference>
<dbReference type="EMBL" id="LSLI01000084">
    <property type="protein sequence ID" value="KXS31288.1"/>
    <property type="molecule type" value="Genomic_DNA"/>
</dbReference>
<accession>A0A139BQT6</accession>
<proteinExistence type="predicted"/>
<comment type="caution">
    <text evidence="1">The sequence shown here is derived from an EMBL/GenBank/DDBJ whole genome shotgun (WGS) entry which is preliminary data.</text>
</comment>
<organism evidence="1 2">
    <name type="scientific">Candidatus Gallionella acididurans</name>
    <dbReference type="NCBI Taxonomy" id="1796491"/>
    <lineage>
        <taxon>Bacteria</taxon>
        <taxon>Pseudomonadati</taxon>
        <taxon>Pseudomonadota</taxon>
        <taxon>Betaproteobacteria</taxon>
        <taxon>Nitrosomonadales</taxon>
        <taxon>Gallionellaceae</taxon>
        <taxon>Gallionella</taxon>
    </lineage>
</organism>
<evidence type="ECO:0000313" key="1">
    <source>
        <dbReference type="EMBL" id="KXS31288.1"/>
    </source>
</evidence>
<gene>
    <name evidence="1" type="ORF">AWT59_2578</name>
</gene>
<protein>
    <submittedName>
        <fullName evidence="1">Uncharacterized protein</fullName>
    </submittedName>
</protein>
<evidence type="ECO:0000313" key="2">
    <source>
        <dbReference type="Proteomes" id="UP000070578"/>
    </source>
</evidence>
<name>A0A139BQT6_9PROT</name>
<reference evidence="1 2" key="2">
    <citation type="submission" date="2016-03" db="EMBL/GenBank/DDBJ databases">
        <title>New uncultured bacterium of the family Gallionellaceae from acid mine drainage: description and reconstruction of genome based on metagenomic analysis of microbial community.</title>
        <authorList>
            <person name="Kadnikov V."/>
            <person name="Ivasenko D."/>
            <person name="Beletsky A."/>
            <person name="Mardanov A."/>
            <person name="Danilova E."/>
            <person name="Pimenov N."/>
            <person name="Karnachuk O."/>
            <person name="Ravin N."/>
        </authorList>
    </citation>
    <scope>NUCLEOTIDE SEQUENCE [LARGE SCALE GENOMIC DNA]</scope>
    <source>
        <strain evidence="1">ShG14-8</strain>
    </source>
</reference>
<dbReference type="AlphaFoldDB" id="A0A139BQT6"/>
<sequence>MKLAHITARPPHLVQALEALARRADYREEARTLLDELSGITVLVARKFTNERTADGLLDAFHLTLGCISLGISRADIAEDGDAQLTFLLQHGAEYVFQMGFRHIRELSGLPYTAFVSDFDNDPYIQQRDIKVLFAEICSADPVAPWKGDDVYRRELQDRQHNQRIVACAKWLRQKNFSGPVRDPDMDANAVISIAVIFAMAGDGPIVARARQRDLETLVRGVRKTAPDIEAGWNALLKKVPPQYHPILRERIDEYRNTIIRKILSKTKIKTVITELLNFYGCSELETDYD</sequence>
<reference evidence="1 2" key="1">
    <citation type="submission" date="2016-02" db="EMBL/GenBank/DDBJ databases">
        <authorList>
            <person name="Wen L."/>
            <person name="He K."/>
            <person name="Yang H."/>
        </authorList>
    </citation>
    <scope>NUCLEOTIDE SEQUENCE [LARGE SCALE GENOMIC DNA]</scope>
    <source>
        <strain evidence="1">ShG14-8</strain>
    </source>
</reference>